<dbReference type="AlphaFoldDB" id="A0A919WF46"/>
<reference evidence="3" key="1">
    <citation type="submission" date="2021-03" db="EMBL/GenBank/DDBJ databases">
        <title>Antimicrobial resistance genes in bacteria isolated from Japanese honey, and their potential for conferring macrolide and lincosamide resistance in the American foulbrood pathogen Paenibacillus larvae.</title>
        <authorList>
            <person name="Okamoto M."/>
            <person name="Kumagai M."/>
            <person name="Kanamori H."/>
            <person name="Takamatsu D."/>
        </authorList>
    </citation>
    <scope>NUCLEOTIDE SEQUENCE</scope>
    <source>
        <strain evidence="3">J27TS8</strain>
    </source>
</reference>
<proteinExistence type="predicted"/>
<evidence type="ECO:0000259" key="2">
    <source>
        <dbReference type="Pfam" id="PF13472"/>
    </source>
</evidence>
<organism evidence="3 4">
    <name type="scientific">Robertmurraya siralis</name>
    <dbReference type="NCBI Taxonomy" id="77777"/>
    <lineage>
        <taxon>Bacteria</taxon>
        <taxon>Bacillati</taxon>
        <taxon>Bacillota</taxon>
        <taxon>Bacilli</taxon>
        <taxon>Bacillales</taxon>
        <taxon>Bacillaceae</taxon>
        <taxon>Robertmurraya</taxon>
    </lineage>
</organism>
<dbReference type="InterPro" id="IPR051532">
    <property type="entry name" value="Ester_Hydrolysis_Enzymes"/>
</dbReference>
<evidence type="ECO:0000313" key="4">
    <source>
        <dbReference type="Proteomes" id="UP000682111"/>
    </source>
</evidence>
<dbReference type="Gene3D" id="3.40.50.1110">
    <property type="entry name" value="SGNH hydrolase"/>
    <property type="match status" value="1"/>
</dbReference>
<dbReference type="InterPro" id="IPR013830">
    <property type="entry name" value="SGNH_hydro"/>
</dbReference>
<protein>
    <recommendedName>
        <fullName evidence="2">SGNH hydrolase-type esterase domain-containing protein</fullName>
    </recommendedName>
</protein>
<dbReference type="PROSITE" id="PS51257">
    <property type="entry name" value="PROKAR_LIPOPROTEIN"/>
    <property type="match status" value="1"/>
</dbReference>
<dbReference type="GO" id="GO:0004622">
    <property type="term" value="F:phosphatidylcholine lysophospholipase activity"/>
    <property type="evidence" value="ECO:0007669"/>
    <property type="project" value="TreeGrafter"/>
</dbReference>
<name>A0A919WF46_9BACI</name>
<dbReference type="PANTHER" id="PTHR30383:SF27">
    <property type="entry name" value="SPORE GERMINATION LIPASE LIPC"/>
    <property type="match status" value="1"/>
</dbReference>
<comment type="caution">
    <text evidence="3">The sequence shown here is derived from an EMBL/GenBank/DDBJ whole genome shotgun (WGS) entry which is preliminary data.</text>
</comment>
<dbReference type="PANTHER" id="PTHR30383">
    <property type="entry name" value="THIOESTERASE 1/PROTEASE 1/LYSOPHOSPHOLIPASE L1"/>
    <property type="match status" value="1"/>
</dbReference>
<feature type="domain" description="SGNH hydrolase-type esterase" evidence="2">
    <location>
        <begin position="98"/>
        <end position="288"/>
    </location>
</feature>
<dbReference type="SUPFAM" id="SSF52266">
    <property type="entry name" value="SGNH hydrolase"/>
    <property type="match status" value="1"/>
</dbReference>
<feature type="region of interest" description="Disordered" evidence="1">
    <location>
        <begin position="45"/>
        <end position="70"/>
    </location>
</feature>
<evidence type="ECO:0000256" key="1">
    <source>
        <dbReference type="SAM" id="MobiDB-lite"/>
    </source>
</evidence>
<gene>
    <name evidence="3" type="ORF">J27TS8_06460</name>
</gene>
<sequence>MKGIKVWVIAAVLIIACFLLYIFISGTAQTAPEGKNVSVVSSMNDEDVENHSDDIDGEEEQEEDTGQEQSVTVVIKEKVKEIIEGAIRFFNDDKKIVAIGDSLTEGVGDETDNGGYVGILNHTFEEQNIHISIENLGKRGNRTDQLLLRLENDEIASTIKKADIVLVTIGANDIMKVVRSNYTNLNMEPFEKERVNYVERLRAIFTKMNELNPELEIYLVGFYNPFERVFGDIEQLDIILDNWNHASELVTEEFENVIYIPTKDLFSNSTINLLSDDHFHPNTSGYKLMAERVLEYLDDFNEQSGLPSDETE</sequence>
<dbReference type="Proteomes" id="UP000682111">
    <property type="component" value="Unassembled WGS sequence"/>
</dbReference>
<keyword evidence="4" id="KW-1185">Reference proteome</keyword>
<accession>A0A919WF46</accession>
<evidence type="ECO:0000313" key="3">
    <source>
        <dbReference type="EMBL" id="GIN60653.1"/>
    </source>
</evidence>
<dbReference type="CDD" id="cd04506">
    <property type="entry name" value="SGNH_hydrolase_YpmR_like"/>
    <property type="match status" value="1"/>
</dbReference>
<feature type="compositionally biased region" description="Acidic residues" evidence="1">
    <location>
        <begin position="55"/>
        <end position="66"/>
    </location>
</feature>
<dbReference type="Pfam" id="PF13472">
    <property type="entry name" value="Lipase_GDSL_2"/>
    <property type="match status" value="1"/>
</dbReference>
<dbReference type="OrthoDB" id="252349at2"/>
<dbReference type="RefSeq" id="WP_095306645.1">
    <property type="nucleotide sequence ID" value="NZ_BORC01000001.1"/>
</dbReference>
<dbReference type="InterPro" id="IPR036514">
    <property type="entry name" value="SGNH_hydro_sf"/>
</dbReference>
<dbReference type="EMBL" id="BORC01000001">
    <property type="protein sequence ID" value="GIN60653.1"/>
    <property type="molecule type" value="Genomic_DNA"/>
</dbReference>